<feature type="compositionally biased region" description="Basic residues" evidence="1">
    <location>
        <begin position="454"/>
        <end position="464"/>
    </location>
</feature>
<dbReference type="EMBL" id="NDIQ01000022">
    <property type="protein sequence ID" value="PRT57034.1"/>
    <property type="molecule type" value="Genomic_DNA"/>
</dbReference>
<dbReference type="RefSeq" id="XP_024666979.1">
    <property type="nucleotide sequence ID" value="XM_024811211.1"/>
</dbReference>
<feature type="compositionally biased region" description="Basic and acidic residues" evidence="1">
    <location>
        <begin position="166"/>
        <end position="179"/>
    </location>
</feature>
<comment type="caution">
    <text evidence="2">The sequence shown here is derived from an EMBL/GenBank/DDBJ whole genome shotgun (WGS) entry which is preliminary data.</text>
</comment>
<feature type="region of interest" description="Disordered" evidence="1">
    <location>
        <begin position="338"/>
        <end position="664"/>
    </location>
</feature>
<keyword evidence="3" id="KW-1185">Reference proteome</keyword>
<protein>
    <submittedName>
        <fullName evidence="2">Uncharacterized protein</fullName>
    </submittedName>
</protein>
<evidence type="ECO:0000313" key="3">
    <source>
        <dbReference type="Proteomes" id="UP000238350"/>
    </source>
</evidence>
<dbReference type="GeneID" id="36518402"/>
<dbReference type="Proteomes" id="UP000238350">
    <property type="component" value="Unassembled WGS sequence"/>
</dbReference>
<accession>A0A2T0FPW5</accession>
<feature type="region of interest" description="Disordered" evidence="1">
    <location>
        <begin position="166"/>
        <end position="204"/>
    </location>
</feature>
<sequence length="664" mass="72180">MSERFRLSVGVVLRPQYEHSVASNAALTATQRFLHVCDGNDSIEHLSKSLNDSFNRALGKTVIGNKNMLATSDSYVINSAYSVRDVFDVKDKLYWVVDQVQPLGSVSSTNGKHQSRTHASAASETRNLASSGESPVLSEPARPLQVPDSTPAMDSVPLATFARDRALENRSGKQPKNAERPAASKKTQKDSSIPNNGDSPKASAKNNVLDLKSLDKRVTSHQDFSALDEISSFGSVQEAEIPIRDFVINFWKRDGLVASKSVLNREIQELKEKWGVIKSSSTNRNEMITRLIDSFPDILARDKKKRAIKAAKFKEAKEAREAKAKELKNNEIKAKEVKATAIEGSSETQDIEETRAQSGSPLSEPEKNTQGLVASHSEEPSSEAVASESQVDKISSNEVQVNEPNAVTKANVSIAPPKTPSGLKPIAQSTPAVNQNNNNNNQSDSEQSDTVVTGKKRPLRRKINRVVALEAETPIERNVDNTIRFGTAPDSDSENSDGGPIRKRRAVAPPRSATPDESTLRAPLTPTPAKKPVNTPTKKPNDSLKPTPKSVIKPQETPLSKPSKPRHSIGLRSLSALENIDTDVHEGRSMTTSNPNVTPKIPDPPETSDEESLSESSDDSSSDSSDSDSGNESVPQKKIAGKREKEKRNRSGFSGLLSDSSKLR</sequence>
<name>A0A2T0FPW5_9ASCO</name>
<feature type="compositionally biased region" description="Polar residues" evidence="1">
    <location>
        <begin position="392"/>
        <end position="411"/>
    </location>
</feature>
<reference evidence="2 3" key="1">
    <citation type="submission" date="2017-04" db="EMBL/GenBank/DDBJ databases">
        <title>Genome sequencing of [Candida] sorbophila.</title>
        <authorList>
            <person name="Ahn J.O."/>
        </authorList>
    </citation>
    <scope>NUCLEOTIDE SEQUENCE [LARGE SCALE GENOMIC DNA]</scope>
    <source>
        <strain evidence="2 3">DS02</strain>
    </source>
</reference>
<evidence type="ECO:0000313" key="2">
    <source>
        <dbReference type="EMBL" id="PRT57034.1"/>
    </source>
</evidence>
<gene>
    <name evidence="2" type="ORF">B9G98_04654</name>
</gene>
<feature type="region of interest" description="Disordered" evidence="1">
    <location>
        <begin position="105"/>
        <end position="154"/>
    </location>
</feature>
<proteinExistence type="predicted"/>
<feature type="compositionally biased region" description="Low complexity" evidence="1">
    <location>
        <begin position="527"/>
        <end position="538"/>
    </location>
</feature>
<feature type="compositionally biased region" description="Polar residues" evidence="1">
    <location>
        <begin position="105"/>
        <end position="133"/>
    </location>
</feature>
<organism evidence="2 3">
    <name type="scientific">Wickerhamiella sorbophila</name>
    <dbReference type="NCBI Taxonomy" id="45607"/>
    <lineage>
        <taxon>Eukaryota</taxon>
        <taxon>Fungi</taxon>
        <taxon>Dikarya</taxon>
        <taxon>Ascomycota</taxon>
        <taxon>Saccharomycotina</taxon>
        <taxon>Dipodascomycetes</taxon>
        <taxon>Dipodascales</taxon>
        <taxon>Trichomonascaceae</taxon>
        <taxon>Wickerhamiella</taxon>
    </lineage>
</organism>
<feature type="compositionally biased region" description="Acidic residues" evidence="1">
    <location>
        <begin position="606"/>
        <end position="621"/>
    </location>
</feature>
<evidence type="ECO:0000256" key="1">
    <source>
        <dbReference type="SAM" id="MobiDB-lite"/>
    </source>
</evidence>
<dbReference type="AlphaFoldDB" id="A0A2T0FPW5"/>